<name>A0A5J4RPN6_9ZZZZ</name>
<protein>
    <recommendedName>
        <fullName evidence="2">Phage portal protein</fullName>
    </recommendedName>
</protein>
<dbReference type="InterPro" id="IPR006427">
    <property type="entry name" value="Portal_HK97"/>
</dbReference>
<gene>
    <name evidence="1" type="ORF">EZS27_015914</name>
</gene>
<dbReference type="NCBIfam" id="TIGR01537">
    <property type="entry name" value="portal_HK97"/>
    <property type="match status" value="1"/>
</dbReference>
<dbReference type="InterPro" id="IPR006944">
    <property type="entry name" value="Phage/GTA_portal"/>
</dbReference>
<evidence type="ECO:0000313" key="1">
    <source>
        <dbReference type="EMBL" id="KAA6335887.1"/>
    </source>
</evidence>
<accession>A0A5J4RPN6</accession>
<evidence type="ECO:0008006" key="2">
    <source>
        <dbReference type="Google" id="ProtNLM"/>
    </source>
</evidence>
<proteinExistence type="predicted"/>
<dbReference type="AlphaFoldDB" id="A0A5J4RPN6"/>
<organism evidence="1">
    <name type="scientific">termite gut metagenome</name>
    <dbReference type="NCBI Taxonomy" id="433724"/>
    <lineage>
        <taxon>unclassified sequences</taxon>
        <taxon>metagenomes</taxon>
        <taxon>organismal metagenomes</taxon>
    </lineage>
</organism>
<reference evidence="1" key="1">
    <citation type="submission" date="2019-03" db="EMBL/GenBank/DDBJ databases">
        <title>Single cell metagenomics reveals metabolic interactions within the superorganism composed of flagellate Streblomastix strix and complex community of Bacteroidetes bacteria on its surface.</title>
        <authorList>
            <person name="Treitli S.C."/>
            <person name="Kolisko M."/>
            <person name="Husnik F."/>
            <person name="Keeling P."/>
            <person name="Hampl V."/>
        </authorList>
    </citation>
    <scope>NUCLEOTIDE SEQUENCE</scope>
    <source>
        <strain evidence="1">STM</strain>
    </source>
</reference>
<dbReference type="Pfam" id="PF04860">
    <property type="entry name" value="Phage_portal"/>
    <property type="match status" value="1"/>
</dbReference>
<dbReference type="EMBL" id="SNRY01000848">
    <property type="protein sequence ID" value="KAA6335887.1"/>
    <property type="molecule type" value="Genomic_DNA"/>
</dbReference>
<sequence length="425" mass="47841">MRFPFRFPFFTKHTDSASGTAPSSQAEGAPPASVKRIGEFDSMSATIPATPFPYPLSKIGNDKAMRFTAVFAAIRLRSENIASLPKIITRITPKGKMEATDHAVYKLLKYKPNPWMNVFSFWEYINACMDGWGNAYILVIRSKGGIPSELIPIHPSFVTPLVRKSGESIRKWYIVASGMPYDGTYPDEEMLHFFSFSKDGIQGVNPILYNAASIFSGVSAQEFANEFFSSGGSIKGTLETDKLLDAPSMADVMTKFNTSKNFGTPLLDQGIKYKQVGISPEAAQMIETRTFALQDIARIFNVPPHLLADLSRATFSNIEHQDIQFVKYALRPSVKRYETELQTKLLFDDEMGDHEIKFNLDGLLRGDTATRSVFYHNAILDGWMSRNEVREMENLNQIENLDEMLYPSNERIAGQQLEKETKNNK</sequence>
<comment type="caution">
    <text evidence="1">The sequence shown here is derived from an EMBL/GenBank/DDBJ whole genome shotgun (WGS) entry which is preliminary data.</text>
</comment>